<proteinExistence type="predicted"/>
<protein>
    <submittedName>
        <fullName evidence="2">Uncharacterized protein</fullName>
    </submittedName>
</protein>
<evidence type="ECO:0000313" key="2">
    <source>
        <dbReference type="EMBL" id="CDM95636.1"/>
    </source>
</evidence>
<name>A0A9P1NZU9_9CYAN</name>
<accession>A0A9P1NZU9</accession>
<gene>
    <name evidence="2" type="ORF">ARTHRO_40041</name>
</gene>
<keyword evidence="3" id="KW-1185">Reference proteome</keyword>
<evidence type="ECO:0000313" key="3">
    <source>
        <dbReference type="Proteomes" id="UP000032946"/>
    </source>
</evidence>
<evidence type="ECO:0000256" key="1">
    <source>
        <dbReference type="SAM" id="MobiDB-lite"/>
    </source>
</evidence>
<dbReference type="EMBL" id="FO818640">
    <property type="protein sequence ID" value="CDM95636.1"/>
    <property type="molecule type" value="Genomic_DNA"/>
</dbReference>
<sequence>MTKNHQKQTVPNIKSAINKGILESEKEGPNKLQDKISYKLTKSEAEKMTELGQFVRGKTENFPNFAISYVHFMDTTIKKQENRDLIDKWKKRKSEECQNFQEELKATLADIGNSRLKQEKYNKDFLPTPDIDQKLRELEMTDQVNECIFWGIKLMYENLIENPLKSLKKAG</sequence>
<dbReference type="Proteomes" id="UP000032946">
    <property type="component" value="Chromosome"/>
</dbReference>
<dbReference type="AlphaFoldDB" id="A0A9P1NZU9"/>
<dbReference type="RefSeq" id="WP_008051419.1">
    <property type="nucleotide sequence ID" value="NZ_FO818640.1"/>
</dbReference>
<reference evidence="2 3" key="1">
    <citation type="submission" date="2014-02" db="EMBL/GenBank/DDBJ databases">
        <authorList>
            <person name="Genoscope - CEA"/>
        </authorList>
    </citation>
    <scope>NUCLEOTIDE SEQUENCE [LARGE SCALE GENOMIC DNA]</scope>
    <source>
        <strain evidence="2 3">PCC 8005</strain>
    </source>
</reference>
<organism evidence="2 3">
    <name type="scientific">Limnospira indica PCC 8005</name>
    <dbReference type="NCBI Taxonomy" id="376219"/>
    <lineage>
        <taxon>Bacteria</taxon>
        <taxon>Bacillati</taxon>
        <taxon>Cyanobacteriota</taxon>
        <taxon>Cyanophyceae</taxon>
        <taxon>Oscillatoriophycideae</taxon>
        <taxon>Oscillatoriales</taxon>
        <taxon>Sirenicapillariaceae</taxon>
        <taxon>Limnospira</taxon>
    </lineage>
</organism>
<feature type="region of interest" description="Disordered" evidence="1">
    <location>
        <begin position="1"/>
        <end position="29"/>
    </location>
</feature>